<feature type="transmembrane region" description="Helical" evidence="14">
    <location>
        <begin position="618"/>
        <end position="637"/>
    </location>
</feature>
<keyword evidence="17" id="KW-1185">Reference proteome</keyword>
<dbReference type="EC" id="2.4.1.34" evidence="3"/>
<dbReference type="Gramene" id="QL02p074583:mrna">
    <property type="protein sequence ID" value="QL02p074583:mrna"/>
    <property type="gene ID" value="QL02p074583"/>
</dbReference>
<keyword evidence="8" id="KW-0133">Cell shape</keyword>
<dbReference type="Pfam" id="PF25968">
    <property type="entry name" value="CALS1"/>
    <property type="match status" value="1"/>
</dbReference>
<comment type="catalytic activity">
    <reaction evidence="13">
        <text>[(1-&gt;3)-beta-D-glucosyl](n) + UDP-alpha-D-glucose = [(1-&gt;3)-beta-D-glucosyl](n+1) + UDP + H(+)</text>
        <dbReference type="Rhea" id="RHEA:21476"/>
        <dbReference type="Rhea" id="RHEA-COMP:11146"/>
        <dbReference type="Rhea" id="RHEA-COMP:14303"/>
        <dbReference type="ChEBI" id="CHEBI:15378"/>
        <dbReference type="ChEBI" id="CHEBI:37671"/>
        <dbReference type="ChEBI" id="CHEBI:58223"/>
        <dbReference type="ChEBI" id="CHEBI:58885"/>
        <dbReference type="EC" id="2.4.1.34"/>
    </reaction>
</comment>
<evidence type="ECO:0000256" key="5">
    <source>
        <dbReference type="ARBA" id="ARBA00022676"/>
    </source>
</evidence>
<evidence type="ECO:0000313" key="16">
    <source>
        <dbReference type="EnsemblPlants" id="QL02p074583:mrna"/>
    </source>
</evidence>
<keyword evidence="10 14" id="KW-0472">Membrane</keyword>
<keyword evidence="11" id="KW-0961">Cell wall biogenesis/degradation</keyword>
<feature type="domain" description="1,3-beta-glucan synthase component FKS1-like" evidence="15">
    <location>
        <begin position="342"/>
        <end position="570"/>
    </location>
</feature>
<dbReference type="PANTHER" id="PTHR12741">
    <property type="entry name" value="LYST-INTERACTING PROTEIN LIP5 DOPAMINE RESPONSIVE PROTEIN DRG-1"/>
    <property type="match status" value="1"/>
</dbReference>
<feature type="transmembrane region" description="Helical" evidence="14">
    <location>
        <begin position="850"/>
        <end position="867"/>
    </location>
</feature>
<reference evidence="16" key="2">
    <citation type="submission" date="2021-01" db="UniProtKB">
        <authorList>
            <consortium name="EnsemblPlants"/>
        </authorList>
    </citation>
    <scope>IDENTIFICATION</scope>
</reference>
<keyword evidence="7 14" id="KW-0812">Transmembrane</keyword>
<dbReference type="PANTHER" id="PTHR12741:SF48">
    <property type="entry name" value="1,3-BETA-GLUCAN SYNTHASE COMPONENT FKS1-RELATED"/>
    <property type="match status" value="1"/>
</dbReference>
<comment type="subcellular location">
    <subcellularLocation>
        <location evidence="1">Cell membrane</location>
        <topology evidence="1">Multi-pass membrane protein</topology>
    </subcellularLocation>
</comment>
<dbReference type="Gene3D" id="1.25.40.270">
    <property type="entry name" value="Vacuolar protein sorting-associated protein vta1"/>
    <property type="match status" value="1"/>
</dbReference>
<feature type="transmembrane region" description="Helical" evidence="14">
    <location>
        <begin position="737"/>
        <end position="760"/>
    </location>
</feature>
<evidence type="ECO:0000256" key="1">
    <source>
        <dbReference type="ARBA" id="ARBA00004651"/>
    </source>
</evidence>
<comment type="similarity">
    <text evidence="2">Belongs to the glycosyltransferase 48 family.</text>
</comment>
<evidence type="ECO:0000256" key="10">
    <source>
        <dbReference type="ARBA" id="ARBA00023136"/>
    </source>
</evidence>
<dbReference type="GO" id="GO:0003843">
    <property type="term" value="F:1,3-beta-D-glucan synthase activity"/>
    <property type="evidence" value="ECO:0007669"/>
    <property type="project" value="UniProtKB-EC"/>
</dbReference>
<dbReference type="GO" id="GO:0005886">
    <property type="term" value="C:plasma membrane"/>
    <property type="evidence" value="ECO:0007669"/>
    <property type="project" value="UniProtKB-SubCell"/>
</dbReference>
<evidence type="ECO:0000259" key="15">
    <source>
        <dbReference type="SMART" id="SM01205"/>
    </source>
</evidence>
<dbReference type="GO" id="GO:0071555">
    <property type="term" value="P:cell wall organization"/>
    <property type="evidence" value="ECO:0007669"/>
    <property type="project" value="UniProtKB-KW"/>
</dbReference>
<evidence type="ECO:0000256" key="12">
    <source>
        <dbReference type="ARBA" id="ARBA00032165"/>
    </source>
</evidence>
<dbReference type="InterPro" id="IPR039431">
    <property type="entry name" value="Vta1/CALS_N"/>
</dbReference>
<reference evidence="17" key="1">
    <citation type="journal article" date="2016" name="G3 (Bethesda)">
        <title>First Draft Assembly and Annotation of the Genome of a California Endemic Oak Quercus lobata Nee (Fagaceae).</title>
        <authorList>
            <person name="Sork V.L."/>
            <person name="Fitz-Gibbon S.T."/>
            <person name="Puiu D."/>
            <person name="Crepeau M."/>
            <person name="Gugger P.F."/>
            <person name="Sherman R."/>
            <person name="Stevens K."/>
            <person name="Langley C.H."/>
            <person name="Pellegrini M."/>
            <person name="Salzberg S.L."/>
        </authorList>
    </citation>
    <scope>NUCLEOTIDE SEQUENCE [LARGE SCALE GENOMIC DNA]</scope>
    <source>
        <strain evidence="17">cv. SW786</strain>
    </source>
</reference>
<proteinExistence type="inferred from homology"/>
<evidence type="ECO:0000256" key="3">
    <source>
        <dbReference type="ARBA" id="ARBA00012589"/>
    </source>
</evidence>
<dbReference type="InterPro" id="IPR058851">
    <property type="entry name" value="CALS1_helical"/>
</dbReference>
<organism evidence="16 17">
    <name type="scientific">Quercus lobata</name>
    <name type="common">Valley oak</name>
    <dbReference type="NCBI Taxonomy" id="97700"/>
    <lineage>
        <taxon>Eukaryota</taxon>
        <taxon>Viridiplantae</taxon>
        <taxon>Streptophyta</taxon>
        <taxon>Embryophyta</taxon>
        <taxon>Tracheophyta</taxon>
        <taxon>Spermatophyta</taxon>
        <taxon>Magnoliopsida</taxon>
        <taxon>eudicotyledons</taxon>
        <taxon>Gunneridae</taxon>
        <taxon>Pentapetalae</taxon>
        <taxon>rosids</taxon>
        <taxon>fabids</taxon>
        <taxon>Fagales</taxon>
        <taxon>Fagaceae</taxon>
        <taxon>Quercus</taxon>
    </lineage>
</organism>
<evidence type="ECO:0000256" key="4">
    <source>
        <dbReference type="ARBA" id="ARBA00022475"/>
    </source>
</evidence>
<feature type="transmembrane region" description="Helical" evidence="14">
    <location>
        <begin position="692"/>
        <end position="712"/>
    </location>
</feature>
<evidence type="ECO:0000256" key="8">
    <source>
        <dbReference type="ARBA" id="ARBA00022960"/>
    </source>
</evidence>
<dbReference type="GO" id="GO:0008360">
    <property type="term" value="P:regulation of cell shape"/>
    <property type="evidence" value="ECO:0007669"/>
    <property type="project" value="UniProtKB-KW"/>
</dbReference>
<dbReference type="Proteomes" id="UP000594261">
    <property type="component" value="Chromosome 2"/>
</dbReference>
<dbReference type="InterPro" id="IPR003440">
    <property type="entry name" value="Glyco_trans_48_dom"/>
</dbReference>
<dbReference type="GO" id="GO:0000148">
    <property type="term" value="C:1,3-beta-D-glucan synthase complex"/>
    <property type="evidence" value="ECO:0007669"/>
    <property type="project" value="InterPro"/>
</dbReference>
<dbReference type="GO" id="GO:0006075">
    <property type="term" value="P:(1-&gt;3)-beta-D-glucan biosynthetic process"/>
    <property type="evidence" value="ECO:0007669"/>
    <property type="project" value="InterPro"/>
</dbReference>
<dbReference type="EnsemblPlants" id="QL02p074583:mrna">
    <property type="protein sequence ID" value="QL02p074583:mrna"/>
    <property type="gene ID" value="QL02p074583"/>
</dbReference>
<dbReference type="InterPro" id="IPR023175">
    <property type="entry name" value="Vta1/CALS_N_sf"/>
</dbReference>
<dbReference type="Pfam" id="PF04652">
    <property type="entry name" value="Vta1"/>
    <property type="match status" value="1"/>
</dbReference>
<dbReference type="Pfam" id="PF14288">
    <property type="entry name" value="FKS1_dom1"/>
    <property type="match status" value="2"/>
</dbReference>
<name>A0A7N2KYL9_QUELO</name>
<evidence type="ECO:0000256" key="11">
    <source>
        <dbReference type="ARBA" id="ARBA00023316"/>
    </source>
</evidence>
<dbReference type="Pfam" id="PF03732">
    <property type="entry name" value="Retrotrans_gag"/>
    <property type="match status" value="1"/>
</dbReference>
<evidence type="ECO:0000256" key="14">
    <source>
        <dbReference type="SAM" id="Phobius"/>
    </source>
</evidence>
<evidence type="ECO:0000256" key="2">
    <source>
        <dbReference type="ARBA" id="ARBA00009040"/>
    </source>
</evidence>
<evidence type="ECO:0000256" key="6">
    <source>
        <dbReference type="ARBA" id="ARBA00022679"/>
    </source>
</evidence>
<keyword evidence="9 14" id="KW-1133">Transmembrane helix</keyword>
<accession>A0A7N2KYL9</accession>
<evidence type="ECO:0000313" key="17">
    <source>
        <dbReference type="Proteomes" id="UP000594261"/>
    </source>
</evidence>
<dbReference type="Pfam" id="PF02364">
    <property type="entry name" value="Glucan_synthase"/>
    <property type="match status" value="1"/>
</dbReference>
<dbReference type="SMART" id="SM01205">
    <property type="entry name" value="FKS1_dom1"/>
    <property type="match status" value="1"/>
</dbReference>
<keyword evidence="5" id="KW-0328">Glycosyltransferase</keyword>
<keyword evidence="4" id="KW-1003">Cell membrane</keyword>
<dbReference type="InterPro" id="IPR026899">
    <property type="entry name" value="FKS1-like_dom1"/>
</dbReference>
<dbReference type="InterPro" id="IPR005162">
    <property type="entry name" value="Retrotrans_gag_dom"/>
</dbReference>
<dbReference type="InParanoid" id="A0A7N2KYL9"/>
<sequence length="1839" mass="211047">MAHRRGSDQQMSWTNLEEPILDSEAVPSSLVEIAPILRVANKVEASEPRIAYLCRSYALEKAHRLDPICSGRGVRQFRTALLQHLERAPCEEVLNVSSSEQPCFIVFDFGFLLLVVFEQGCVFQENEMTWAGRTKRSDASIMQDFYYHYYQNYIHALPAAVDNAVLTEAYQTAAVLFEVLKAVNHIGDIEVADKILQVHDTVAEKMQLYMPYNILPLHLVGHDQPIMRYPEIQAIVSAIRNISGLPWPKGIPKKVNEDILDWLQAQFGFQMDNVANQREHLILLLANVHIQQFPKPDQQPKLNGRALKKVMKKLFRNYKNWCKHLDVKSSLWLPTIPQEVQQRKLLYIGLYLLIWGEAANLRFMPECLCYIYHHVQASSFLMKSLGLQLGANFRDSFIWNPKGDMEQILHIRMLFLCFQAVTSLKVNVRIWKLTTFNKALLGKWLWRFVVEENRLCRRVVAKKFVEEWGDGLLSWVRVFMVVVCGEMAFELYGMLAGSISPMAGVPVSPAYGGDDESFLKKVVTPIYETIAKEAQRSKGGNSKHSQWRNYDDLNEYFWSVDCFRLGWPMRADADFFCQPLEQLQVDKKDDEKPYTGDQWIGKTNFVEIRSFWHIFRSFYRMWSFYILCLQAMIIIASNGSGKLISIFDGDVFKKVSSIFITAVILKLVQAVLDIVLNWKARQNMSIYVKLRYILKAVTAAAWVIVLITTYAYSWKNPPVFAQTIKSWVGNNRSSPSLYILAVLIFFSPNMLSTVLFLFPFIGRFLKRSNNKIAMLLMWCIQPQLYVGGAMHESSISIIKYTMFWVLLIASKLAFSYYIEIRPLVGPTKLIMQVHVTTFQGHEFFPQAKKNIGVVIALWAPVIIVYFMDTQIWYAIFSTLFGGIYGIFRHIGEVVQHLQPPHEAIDKYDDSHSHFKNPFGVPPRVKIKSWEKTKKKLCEQFLPFNYNQALYKGLHNLKQEGRVEEYMEAFHQLVVRVDLNGSEEQIGCKVLEWIGASIQDVLSLQSLWNVSKAYKKALLVEKQQTRPALRTIGRGETSGVGQQPGGPNSAITASKQSQTTTYLLGLKKKSSWYRTSVQESNVSTSLHKQYSSKDRTSAMLRLRFESLPGAFNACLIPVERNEKTKKGLKATFSSKFDEIPSNKGKEAAKFAQLWNQIISCFREEDLITNWEMDLLLVPYWADPDLDLIQWPPFLLASKILAALDMARDSNGRDSELRKRLKEDKYINYAVCECYASFKNIISLLVLREREKLIINEIFFKVDSHIEKGDLMKELNLSALPSLYEQSVELIDYLLANENEHKDQVVIVLQNMLEIVTKDILDEEISSLAESSHGGYYGIHQGMAPRDLYLPLFCDGLRFPVEPETEAWKEKIKRLHLLLTTREPAMDVPSNLEARRRISFFSNSLFMDMPTAPKVKNMLSFSVLTPYNREDVLYSMNDLEVPNEDGLSKLFHLQKSFPDEWRNFLERVQCSNEELIATEEMEEELRLWASYRGQTLARTVRGMMYYRKALELQAFLDVTKGEDLMKGYKAAELDHEKKRIGEMSLLAQFQAIVDLKFTYVVSCQQYGIDKRSGHPRAKDILKLMTKYPSLRVAYIDEVEEPRKGYSKKGVQKVYYSTLVKADPSYSDISPGLNLDQVIYRIKLPGSVILGEGKPENQNHAIIFTRGEVLQTIDMNQVNYMEEAFKMRNLLQEFLKKHDGMRLPTILGLREHIFAESVSSLAWFMSNQENSSETVGQQLLANLLKRLLKQYNTSYYSREGHGTQILWFNQWLDCFPVPFANGHGTLKCPQSPAYSSEPDYESKNVDEAEDAAALAAKADVLGLPSSYAAPSLTNGRPAYASG</sequence>
<feature type="transmembrane region" description="Helical" evidence="14">
    <location>
        <begin position="657"/>
        <end position="680"/>
    </location>
</feature>
<evidence type="ECO:0000256" key="9">
    <source>
        <dbReference type="ARBA" id="ARBA00022989"/>
    </source>
</evidence>
<evidence type="ECO:0000256" key="13">
    <source>
        <dbReference type="ARBA" id="ARBA00047777"/>
    </source>
</evidence>
<protein>
    <recommendedName>
        <fullName evidence="12">1,3-beta-glucan synthase</fullName>
        <ecNumber evidence="3">2.4.1.34</ecNumber>
    </recommendedName>
    <alternativeName>
        <fullName evidence="12">1,3-beta-glucan synthase</fullName>
    </alternativeName>
</protein>
<keyword evidence="6" id="KW-0808">Transferase</keyword>
<evidence type="ECO:0000256" key="7">
    <source>
        <dbReference type="ARBA" id="ARBA00022692"/>
    </source>
</evidence>